<keyword evidence="4" id="KW-1185">Reference proteome</keyword>
<dbReference type="KEGG" id="pbr:PB2503_04922"/>
<protein>
    <submittedName>
        <fullName evidence="3">Hemerythrin</fullName>
    </submittedName>
</protein>
<dbReference type="eggNOG" id="COG5592">
    <property type="taxonomic scope" value="Bacteria"/>
</dbReference>
<dbReference type="Pfam" id="PF01814">
    <property type="entry name" value="Hemerythrin"/>
    <property type="match status" value="1"/>
</dbReference>
<feature type="domain" description="Hemerythrin-like" evidence="2">
    <location>
        <begin position="52"/>
        <end position="168"/>
    </location>
</feature>
<dbReference type="HOGENOM" id="CLU_079417_6_1_5"/>
<feature type="region of interest" description="Disordered" evidence="1">
    <location>
        <begin position="1"/>
        <end position="23"/>
    </location>
</feature>
<name>E0TFP4_PARBH</name>
<accession>E0TFP4</accession>
<reference evidence="3 4" key="2">
    <citation type="journal article" date="2011" name="J. Bacteriol.">
        <title>Complete genome sequence of strain HTCC2503T of Parvularcula bermudensis, the type species of the order "Parvularculales" in the class Alphaproteobacteria.</title>
        <authorList>
            <person name="Oh H.M."/>
            <person name="Kang I."/>
            <person name="Vergin K.L."/>
            <person name="Kang D."/>
            <person name="Rhee K.H."/>
            <person name="Giovannoni S.J."/>
            <person name="Cho J.C."/>
        </authorList>
    </citation>
    <scope>NUCLEOTIDE SEQUENCE [LARGE SCALE GENOMIC DNA]</scope>
    <source>
        <strain evidence="4">ATCC BAA-594 / HTCC2503 / KCTC 12087</strain>
    </source>
</reference>
<dbReference type="PANTHER" id="PTHR35585:SF1">
    <property type="entry name" value="HHE DOMAIN PROTEIN (AFU_ORTHOLOGUE AFUA_4G00730)"/>
    <property type="match status" value="1"/>
</dbReference>
<sequence>MKGEGDRQANSGRFQGGAARLGGPEGGWKTGFAGAAAYVPRVISQETPMSIFTRLKQDHDRQRELIAQLCETEGDSEGRRDLWPQLFKELEAHALAEEQIFYAALMEKPDGTEKARHSVAEHKEMSDIAEELSEMAFSSSGWLTRFKTLAHKVIHHVDEEEEEVFPKAEDLFDEAKADTLEGAFDVRKEKELAAL</sequence>
<dbReference type="EMBL" id="CP002156">
    <property type="protein sequence ID" value="ADM09059.1"/>
    <property type="molecule type" value="Genomic_DNA"/>
</dbReference>
<organism evidence="3 4">
    <name type="scientific">Parvularcula bermudensis (strain ATCC BAA-594 / HTCC2503 / KCTC 12087)</name>
    <dbReference type="NCBI Taxonomy" id="314260"/>
    <lineage>
        <taxon>Bacteria</taxon>
        <taxon>Pseudomonadati</taxon>
        <taxon>Pseudomonadota</taxon>
        <taxon>Alphaproteobacteria</taxon>
        <taxon>Parvularculales</taxon>
        <taxon>Parvularculaceae</taxon>
        <taxon>Parvularcula</taxon>
    </lineage>
</organism>
<dbReference type="InterPro" id="IPR012312">
    <property type="entry name" value="Hemerythrin-like"/>
</dbReference>
<dbReference type="CDD" id="cd12108">
    <property type="entry name" value="Hr-like"/>
    <property type="match status" value="1"/>
</dbReference>
<proteinExistence type="predicted"/>
<evidence type="ECO:0000256" key="1">
    <source>
        <dbReference type="SAM" id="MobiDB-lite"/>
    </source>
</evidence>
<dbReference type="STRING" id="314260.PB2503_04922"/>
<dbReference type="Gene3D" id="1.20.120.520">
    <property type="entry name" value="nmb1532 protein domain like"/>
    <property type="match status" value="1"/>
</dbReference>
<evidence type="ECO:0000313" key="4">
    <source>
        <dbReference type="Proteomes" id="UP000001302"/>
    </source>
</evidence>
<dbReference type="PANTHER" id="PTHR35585">
    <property type="entry name" value="HHE DOMAIN PROTEIN (AFU_ORTHOLOGUE AFUA_4G00730)"/>
    <property type="match status" value="1"/>
</dbReference>
<dbReference type="RefSeq" id="WP_013300033.1">
    <property type="nucleotide sequence ID" value="NC_014414.1"/>
</dbReference>
<evidence type="ECO:0000259" key="2">
    <source>
        <dbReference type="Pfam" id="PF01814"/>
    </source>
</evidence>
<reference evidence="4" key="1">
    <citation type="submission" date="2010-08" db="EMBL/GenBank/DDBJ databases">
        <title>Genome sequence of Parvularcula bermudensis HTCC2503.</title>
        <authorList>
            <person name="Kang D.-M."/>
            <person name="Oh H.-M."/>
            <person name="Cho J.-C."/>
        </authorList>
    </citation>
    <scope>NUCLEOTIDE SEQUENCE [LARGE SCALE GENOMIC DNA]</scope>
    <source>
        <strain evidence="4">ATCC BAA-594 / HTCC2503 / KCTC 12087</strain>
    </source>
</reference>
<dbReference type="Proteomes" id="UP000001302">
    <property type="component" value="Chromosome"/>
</dbReference>
<gene>
    <name evidence="3" type="ordered locus">PB2503_04922</name>
</gene>
<evidence type="ECO:0000313" key="3">
    <source>
        <dbReference type="EMBL" id="ADM09059.1"/>
    </source>
</evidence>
<dbReference type="AlphaFoldDB" id="E0TFP4"/>